<keyword evidence="4" id="KW-0378">Hydrolase</keyword>
<evidence type="ECO:0000256" key="4">
    <source>
        <dbReference type="ARBA" id="ARBA00022801"/>
    </source>
</evidence>
<dbReference type="PANTHER" id="PTHR11080">
    <property type="entry name" value="PYRAZINAMIDASE/NICOTINAMIDASE"/>
    <property type="match status" value="1"/>
</dbReference>
<keyword evidence="3" id="KW-0479">Metal-binding</keyword>
<dbReference type="Pfam" id="PF00857">
    <property type="entry name" value="Isochorismatase"/>
    <property type="match status" value="1"/>
</dbReference>
<dbReference type="OrthoDB" id="9796485at2"/>
<dbReference type="SUPFAM" id="SSF52499">
    <property type="entry name" value="Isochorismatase-like hydrolases"/>
    <property type="match status" value="1"/>
</dbReference>
<dbReference type="GO" id="GO:0046872">
    <property type="term" value="F:metal ion binding"/>
    <property type="evidence" value="ECO:0007669"/>
    <property type="project" value="UniProtKB-KW"/>
</dbReference>
<dbReference type="InterPro" id="IPR036380">
    <property type="entry name" value="Isochorismatase-like_sf"/>
</dbReference>
<sequence>MKTLLLIDLQNDFMPGGALAVPGGDEIIPVVNELLPQFDLIVATQDWHPTDHGSFAINHPGREVFEQATLDGLPQTLWPVHCVQNTEGALFAPGLDTRRIKRVFTKGMDPRIDSYSGLYDNGHKASTGMGEWLKTEEVTELHVAGVATDYCVKFTVLDALAEGFKVNLIARACRGVNLQMGDVDLALTTMEAAGCAII</sequence>
<evidence type="ECO:0000313" key="10">
    <source>
        <dbReference type="EMBL" id="SKA85396.1"/>
    </source>
</evidence>
<feature type="domain" description="Isochorismatase-like" evidence="9">
    <location>
        <begin position="3"/>
        <end position="197"/>
    </location>
</feature>
<evidence type="ECO:0000256" key="7">
    <source>
        <dbReference type="ARBA" id="ARBA00043224"/>
    </source>
</evidence>
<proteinExistence type="inferred from homology"/>
<dbReference type="CDD" id="cd01011">
    <property type="entry name" value="nicotinamidase"/>
    <property type="match status" value="1"/>
</dbReference>
<evidence type="ECO:0000256" key="5">
    <source>
        <dbReference type="ARBA" id="ARBA00037900"/>
    </source>
</evidence>
<dbReference type="AlphaFoldDB" id="A0A1T4X773"/>
<dbReference type="InterPro" id="IPR052347">
    <property type="entry name" value="Isochorismatase_Nicotinamidase"/>
</dbReference>
<dbReference type="PANTHER" id="PTHR11080:SF2">
    <property type="entry name" value="LD05707P"/>
    <property type="match status" value="1"/>
</dbReference>
<dbReference type="EC" id="3.5.1.19" evidence="6"/>
<evidence type="ECO:0000256" key="8">
    <source>
        <dbReference type="ARBA" id="ARBA00072277"/>
    </source>
</evidence>
<dbReference type="GO" id="GO:0019363">
    <property type="term" value="P:pyridine nucleotide biosynthetic process"/>
    <property type="evidence" value="ECO:0007669"/>
    <property type="project" value="UniProtKB-KW"/>
</dbReference>
<dbReference type="NCBIfam" id="NF008623">
    <property type="entry name" value="PRK11609.1"/>
    <property type="match status" value="1"/>
</dbReference>
<reference evidence="11" key="1">
    <citation type="submission" date="2017-02" db="EMBL/GenBank/DDBJ databases">
        <authorList>
            <person name="Varghese N."/>
            <person name="Submissions S."/>
        </authorList>
    </citation>
    <scope>NUCLEOTIDE SEQUENCE [LARGE SCALE GENOMIC DNA]</scope>
    <source>
        <strain evidence="11">ATCC 700200</strain>
    </source>
</reference>
<dbReference type="FunFam" id="3.40.50.850:FF:000006">
    <property type="entry name" value="Bifunctional pyrazinamidase/nicotinamidase"/>
    <property type="match status" value="1"/>
</dbReference>
<keyword evidence="11" id="KW-1185">Reference proteome</keyword>
<dbReference type="Gene3D" id="3.40.50.850">
    <property type="entry name" value="Isochorismatase-like"/>
    <property type="match status" value="1"/>
</dbReference>
<evidence type="ECO:0000259" key="9">
    <source>
        <dbReference type="Pfam" id="PF00857"/>
    </source>
</evidence>
<evidence type="ECO:0000256" key="2">
    <source>
        <dbReference type="ARBA" id="ARBA00022642"/>
    </source>
</evidence>
<evidence type="ECO:0000256" key="6">
    <source>
        <dbReference type="ARBA" id="ARBA00039017"/>
    </source>
</evidence>
<dbReference type="STRING" id="48467.SAMN02745166_01141"/>
<comment type="pathway">
    <text evidence="5">Cofactor biosynthesis; nicotinate biosynthesis; nicotinate from nicotinamide: step 1/1.</text>
</comment>
<evidence type="ECO:0000256" key="3">
    <source>
        <dbReference type="ARBA" id="ARBA00022723"/>
    </source>
</evidence>
<accession>A0A1T4X773</accession>
<comment type="similarity">
    <text evidence="1">Belongs to the isochorismatase family.</text>
</comment>
<dbReference type="Proteomes" id="UP000190774">
    <property type="component" value="Unassembled WGS sequence"/>
</dbReference>
<gene>
    <name evidence="10" type="ORF">SAMN02745166_01141</name>
</gene>
<keyword evidence="2" id="KW-0662">Pyridine nucleotide biosynthesis</keyword>
<organism evidence="10 11">
    <name type="scientific">Prosthecobacter debontii</name>
    <dbReference type="NCBI Taxonomy" id="48467"/>
    <lineage>
        <taxon>Bacteria</taxon>
        <taxon>Pseudomonadati</taxon>
        <taxon>Verrucomicrobiota</taxon>
        <taxon>Verrucomicrobiia</taxon>
        <taxon>Verrucomicrobiales</taxon>
        <taxon>Verrucomicrobiaceae</taxon>
        <taxon>Prosthecobacter</taxon>
    </lineage>
</organism>
<dbReference type="GO" id="GO:0008936">
    <property type="term" value="F:nicotinamidase activity"/>
    <property type="evidence" value="ECO:0007669"/>
    <property type="project" value="UniProtKB-EC"/>
</dbReference>
<protein>
    <recommendedName>
        <fullName evidence="8">Nicotinamidase</fullName>
        <ecNumber evidence="6">3.5.1.19</ecNumber>
    </recommendedName>
    <alternativeName>
        <fullName evidence="7">Nicotinamide deamidase</fullName>
    </alternativeName>
</protein>
<evidence type="ECO:0000256" key="1">
    <source>
        <dbReference type="ARBA" id="ARBA00006336"/>
    </source>
</evidence>
<dbReference type="EMBL" id="FUYE01000003">
    <property type="protein sequence ID" value="SKA85396.1"/>
    <property type="molecule type" value="Genomic_DNA"/>
</dbReference>
<dbReference type="InterPro" id="IPR000868">
    <property type="entry name" value="Isochorismatase-like_dom"/>
</dbReference>
<evidence type="ECO:0000313" key="11">
    <source>
        <dbReference type="Proteomes" id="UP000190774"/>
    </source>
</evidence>
<name>A0A1T4X773_9BACT</name>
<dbReference type="RefSeq" id="WP_078812348.1">
    <property type="nucleotide sequence ID" value="NZ_FUYE01000003.1"/>
</dbReference>